<dbReference type="InterPro" id="IPR048365">
    <property type="entry name" value="TNP-like_RNaseH_N"/>
</dbReference>
<evidence type="ECO:0000313" key="6">
    <source>
        <dbReference type="Proteomes" id="UP001219518"/>
    </source>
</evidence>
<reference evidence="5" key="2">
    <citation type="journal article" date="2023" name="BMC Genomics">
        <title>Pest status, molecular evolution, and epigenetic factors derived from the genome assembly of Frankliniella fusca, a thysanopteran phytovirus vector.</title>
        <authorList>
            <person name="Catto M.A."/>
            <person name="Labadie P.E."/>
            <person name="Jacobson A.L."/>
            <person name="Kennedy G.G."/>
            <person name="Srinivasan R."/>
            <person name="Hunt B.G."/>
        </authorList>
    </citation>
    <scope>NUCLEOTIDE SEQUENCE</scope>
    <source>
        <strain evidence="5">PL_HMW_Pooled</strain>
    </source>
</reference>
<dbReference type="Proteomes" id="UP001219518">
    <property type="component" value="Unassembled WGS sequence"/>
</dbReference>
<feature type="region of interest" description="Disordered" evidence="1">
    <location>
        <begin position="280"/>
        <end position="300"/>
    </location>
</feature>
<feature type="domain" description="Transposable element P transposase-like RNase H C-terminal" evidence="4">
    <location>
        <begin position="349"/>
        <end position="381"/>
    </location>
</feature>
<sequence length="582" mass="66304">MASTLLLDEMALTEKVSFQGDSLIVHGLVDLGKYTPEADKHKRRDHALAIGAFLSAGAVKGAVLQKLVLEATILLENAGFHVDCVTTDGATWNRSMWSIFGLSKTENSCQHPVDHTRRLYFASDFPHLMKRLWTRVVNKKRLELPEGLVKLSHYEAVVRLEEKQGIRSAFTLTKDHLNLTTYQRMNVRMAMEFFSHTVGTTMENYKLRGEKEDSQPTINFIGRINAVVEAMNSKKPVEALRPDRDSVHQKVLRDFLSYLSTMDDMAKSKANLIKQKKMDAENLKREKENLPPRQHKERPAPVNKISVGHTDEITTSTYLGLLVTVKTALNLIDYLHDDFNYHYLMTRCLNQDALEHFFGQLRFACGSSDHPDPKMFMEVYRLLTTYSLVKPPRGSNVTGGDLLGSLLKLKDITNADRREELERKIDNILEGGVPFEEYDILNTDMQACEKEIDEHALTYFGGYICRKARKMQPAASCPQCYNSLHAPLARESLEREQLLEKAVIKTTTSTQMHTMLLFDTLDQLCGTELQRIGCAAHEKTLTASVITFYMICRMHFACADANKIFAEKKRRKRDMAKQAKFV</sequence>
<evidence type="ECO:0000259" key="3">
    <source>
        <dbReference type="Pfam" id="PF21788"/>
    </source>
</evidence>
<feature type="domain" description="Transposable element P transposase-like GTP-binding insertion" evidence="3">
    <location>
        <begin position="127"/>
        <end position="237"/>
    </location>
</feature>
<organism evidence="5 6">
    <name type="scientific">Frankliniella fusca</name>
    <dbReference type="NCBI Taxonomy" id="407009"/>
    <lineage>
        <taxon>Eukaryota</taxon>
        <taxon>Metazoa</taxon>
        <taxon>Ecdysozoa</taxon>
        <taxon>Arthropoda</taxon>
        <taxon>Hexapoda</taxon>
        <taxon>Insecta</taxon>
        <taxon>Pterygota</taxon>
        <taxon>Neoptera</taxon>
        <taxon>Paraneoptera</taxon>
        <taxon>Thysanoptera</taxon>
        <taxon>Terebrantia</taxon>
        <taxon>Thripoidea</taxon>
        <taxon>Thripidae</taxon>
        <taxon>Frankliniella</taxon>
    </lineage>
</organism>
<name>A0AAE1GXB5_9NEOP</name>
<dbReference type="EMBL" id="JAHWGI010000195">
    <property type="protein sequence ID" value="KAK3910739.1"/>
    <property type="molecule type" value="Genomic_DNA"/>
</dbReference>
<evidence type="ECO:0000259" key="2">
    <source>
        <dbReference type="Pfam" id="PF21787"/>
    </source>
</evidence>
<gene>
    <name evidence="5" type="ORF">KUF71_004227</name>
</gene>
<dbReference type="InterPro" id="IPR048367">
    <property type="entry name" value="TNP-like_RNaseH_C"/>
</dbReference>
<evidence type="ECO:0000259" key="4">
    <source>
        <dbReference type="Pfam" id="PF21789"/>
    </source>
</evidence>
<keyword evidence="6" id="KW-1185">Reference proteome</keyword>
<dbReference type="Pfam" id="PF21788">
    <property type="entry name" value="TNP-like_GBD"/>
    <property type="match status" value="1"/>
</dbReference>
<dbReference type="Pfam" id="PF21787">
    <property type="entry name" value="TNP-like_RNaseH_N"/>
    <property type="match status" value="1"/>
</dbReference>
<evidence type="ECO:0000313" key="5">
    <source>
        <dbReference type="EMBL" id="KAK3910739.1"/>
    </source>
</evidence>
<feature type="compositionally biased region" description="Basic and acidic residues" evidence="1">
    <location>
        <begin position="280"/>
        <end position="290"/>
    </location>
</feature>
<dbReference type="Pfam" id="PF21789">
    <property type="entry name" value="TNP-like_RNaseH_C"/>
    <property type="match status" value="1"/>
</dbReference>
<reference evidence="5" key="1">
    <citation type="submission" date="2021-07" db="EMBL/GenBank/DDBJ databases">
        <authorList>
            <person name="Catto M.A."/>
            <person name="Jacobson A."/>
            <person name="Kennedy G."/>
            <person name="Labadie P."/>
            <person name="Hunt B.G."/>
            <person name="Srinivasan R."/>
        </authorList>
    </citation>
    <scope>NUCLEOTIDE SEQUENCE</scope>
    <source>
        <strain evidence="5">PL_HMW_Pooled</strain>
        <tissue evidence="5">Head</tissue>
    </source>
</reference>
<feature type="domain" description="Transposable element P transposase-like RNase H" evidence="2">
    <location>
        <begin position="4"/>
        <end position="101"/>
    </location>
</feature>
<dbReference type="AlphaFoldDB" id="A0AAE1GXB5"/>
<accession>A0AAE1GXB5</accession>
<evidence type="ECO:0000256" key="1">
    <source>
        <dbReference type="SAM" id="MobiDB-lite"/>
    </source>
</evidence>
<dbReference type="InterPro" id="IPR048366">
    <property type="entry name" value="TNP-like_GBD"/>
</dbReference>
<comment type="caution">
    <text evidence="5">The sequence shown here is derived from an EMBL/GenBank/DDBJ whole genome shotgun (WGS) entry which is preliminary data.</text>
</comment>
<protein>
    <submittedName>
        <fullName evidence="5">Transposable element P transposase</fullName>
    </submittedName>
</protein>
<proteinExistence type="predicted"/>